<evidence type="ECO:0000313" key="3">
    <source>
        <dbReference type="Proteomes" id="UP000708208"/>
    </source>
</evidence>
<evidence type="ECO:0000256" key="1">
    <source>
        <dbReference type="SAM" id="MobiDB-lite"/>
    </source>
</evidence>
<protein>
    <submittedName>
        <fullName evidence="2">Uncharacterized protein</fullName>
    </submittedName>
</protein>
<dbReference type="EMBL" id="CAJVCH010481389">
    <property type="protein sequence ID" value="CAG7820525.1"/>
    <property type="molecule type" value="Genomic_DNA"/>
</dbReference>
<evidence type="ECO:0000313" key="2">
    <source>
        <dbReference type="EMBL" id="CAG7820525.1"/>
    </source>
</evidence>
<reference evidence="2" key="1">
    <citation type="submission" date="2021-06" db="EMBL/GenBank/DDBJ databases">
        <authorList>
            <person name="Hodson N. C."/>
            <person name="Mongue J. A."/>
            <person name="Jaron S. K."/>
        </authorList>
    </citation>
    <scope>NUCLEOTIDE SEQUENCE</scope>
</reference>
<comment type="caution">
    <text evidence="2">The sequence shown here is derived from an EMBL/GenBank/DDBJ whole genome shotgun (WGS) entry which is preliminary data.</text>
</comment>
<feature type="region of interest" description="Disordered" evidence="1">
    <location>
        <begin position="85"/>
        <end position="104"/>
    </location>
</feature>
<name>A0A8J2PMX4_9HEXA</name>
<feature type="region of interest" description="Disordered" evidence="1">
    <location>
        <begin position="1"/>
        <end position="24"/>
    </location>
</feature>
<accession>A0A8J2PMX4</accession>
<keyword evidence="3" id="KW-1185">Reference proteome</keyword>
<proteinExistence type="predicted"/>
<organism evidence="2 3">
    <name type="scientific">Allacma fusca</name>
    <dbReference type="NCBI Taxonomy" id="39272"/>
    <lineage>
        <taxon>Eukaryota</taxon>
        <taxon>Metazoa</taxon>
        <taxon>Ecdysozoa</taxon>
        <taxon>Arthropoda</taxon>
        <taxon>Hexapoda</taxon>
        <taxon>Collembola</taxon>
        <taxon>Symphypleona</taxon>
        <taxon>Sminthuridae</taxon>
        <taxon>Allacma</taxon>
    </lineage>
</organism>
<sequence length="104" mass="11443">MFSTKQTIWGQKSKNNNTGSQASTKNVSVSGFYILSVTVTATAEPHGSTREYILLSPKEKCAKVKELTPSKLYEIQAGLNYFSGKKSSDTKQGQMTHIHVNTVE</sequence>
<gene>
    <name evidence="2" type="ORF">AFUS01_LOCUS30914</name>
</gene>
<dbReference type="AlphaFoldDB" id="A0A8J2PMX4"/>
<dbReference type="Proteomes" id="UP000708208">
    <property type="component" value="Unassembled WGS sequence"/>
</dbReference>